<comment type="caution">
    <text evidence="2">The sequence shown here is derived from an EMBL/GenBank/DDBJ whole genome shotgun (WGS) entry which is preliminary data.</text>
</comment>
<accession>A0A3L6FKE6</accession>
<dbReference type="EMBL" id="NCVQ01000004">
    <property type="protein sequence ID" value="PWZ33609.1"/>
    <property type="molecule type" value="Genomic_DNA"/>
</dbReference>
<dbReference type="Proteomes" id="UP000251960">
    <property type="component" value="Chromosome 3"/>
</dbReference>
<evidence type="ECO:0000313" key="2">
    <source>
        <dbReference type="EMBL" id="PWZ33609.1"/>
    </source>
</evidence>
<evidence type="ECO:0000256" key="1">
    <source>
        <dbReference type="SAM" id="MobiDB-lite"/>
    </source>
</evidence>
<evidence type="ECO:0000313" key="3">
    <source>
        <dbReference type="Proteomes" id="UP000251960"/>
    </source>
</evidence>
<organism evidence="2 3">
    <name type="scientific">Zea mays</name>
    <name type="common">Maize</name>
    <dbReference type="NCBI Taxonomy" id="4577"/>
    <lineage>
        <taxon>Eukaryota</taxon>
        <taxon>Viridiplantae</taxon>
        <taxon>Streptophyta</taxon>
        <taxon>Embryophyta</taxon>
        <taxon>Tracheophyta</taxon>
        <taxon>Spermatophyta</taxon>
        <taxon>Magnoliopsida</taxon>
        <taxon>Liliopsida</taxon>
        <taxon>Poales</taxon>
        <taxon>Poaceae</taxon>
        <taxon>PACMAD clade</taxon>
        <taxon>Panicoideae</taxon>
        <taxon>Andropogonodae</taxon>
        <taxon>Andropogoneae</taxon>
        <taxon>Tripsacinae</taxon>
        <taxon>Zea</taxon>
    </lineage>
</organism>
<gene>
    <name evidence="2" type="ORF">Zm00014a_037584</name>
</gene>
<proteinExistence type="predicted"/>
<sequence length="114" mass="12044">MPKPSAQPAASSPEPRRFITKSQQFTAIGAENMTELVWQHEEKVGTGFKCKYCKETRAEGGASGDKSTGLVGGCRRLGARLKQRIGSENRCLGSDKQSLGAYKSDSGGFGSGSG</sequence>
<dbReference type="AlphaFoldDB" id="A0A3L6FKE6"/>
<name>A0A3L6FKE6_MAIZE</name>
<reference evidence="2 3" key="1">
    <citation type="journal article" date="2018" name="Nat. Genet.">
        <title>Extensive intraspecific gene order and gene structural variations between Mo17 and other maize genomes.</title>
        <authorList>
            <person name="Sun S."/>
            <person name="Zhou Y."/>
            <person name="Chen J."/>
            <person name="Shi J."/>
            <person name="Zhao H."/>
            <person name="Zhao H."/>
            <person name="Song W."/>
            <person name="Zhang M."/>
            <person name="Cui Y."/>
            <person name="Dong X."/>
            <person name="Liu H."/>
            <person name="Ma X."/>
            <person name="Jiao Y."/>
            <person name="Wang B."/>
            <person name="Wei X."/>
            <person name="Stein J.C."/>
            <person name="Glaubitz J.C."/>
            <person name="Lu F."/>
            <person name="Yu G."/>
            <person name="Liang C."/>
            <person name="Fengler K."/>
            <person name="Li B."/>
            <person name="Rafalski A."/>
            <person name="Schnable P.S."/>
            <person name="Ware D.H."/>
            <person name="Buckler E.S."/>
            <person name="Lai J."/>
        </authorList>
    </citation>
    <scope>NUCLEOTIDE SEQUENCE [LARGE SCALE GENOMIC DNA]</scope>
    <source>
        <strain evidence="3">cv. Missouri 17</strain>
        <tissue evidence="2">Seedling</tissue>
    </source>
</reference>
<protein>
    <submittedName>
        <fullName evidence="2">Uncharacterized protein</fullName>
    </submittedName>
</protein>
<feature type="region of interest" description="Disordered" evidence="1">
    <location>
        <begin position="91"/>
        <end position="114"/>
    </location>
</feature>